<dbReference type="Pfam" id="PF05598">
    <property type="entry name" value="DUF772"/>
    <property type="match status" value="1"/>
</dbReference>
<dbReference type="Pfam" id="PF01609">
    <property type="entry name" value="DDE_Tnp_1"/>
    <property type="match status" value="1"/>
</dbReference>
<dbReference type="EMBL" id="CAAHFH010000002">
    <property type="protein sequence ID" value="VGO22142.1"/>
    <property type="molecule type" value="Genomic_DNA"/>
</dbReference>
<protein>
    <recommendedName>
        <fullName evidence="6">Transposase IS4-like domain-containing protein</fullName>
    </recommendedName>
</protein>
<sequence>MATRLKNLDRDTPMLLPPDLRDWIPQKHIVHFLIDAVDRLPAGDFRFNLRGTGDEQYPPRMMLTLLIYCYATGRFSSRGIEDATWSDVIVRYICGGSLHPDHDTICAFRRTNRELFEKAFVRVLLMAQETAGLKKVGTVSVDGTKIKASASKHSAVSYKHAGEQVELLRKEVEQLAAKAEQVDNVPLDDGLSIPDEIVRREDRIKSLEHARAVIKARYEEERKQKQAEYEEKKTAFEEKRKNKKPRGKEPKPPSAEPPDKKQYNFTDPESRIMKAGNGSHFEQAYNAQAAVDTETYLIVGQLVTDAPNDKEQLNPVLASIPEEAATPESVLTDTGYYSEKAVKDAETGGGPTVYSAMAKGSHHVSVADLEKQPLPTPPPPGAPIKEQMAYRLKTPEGKALYKQRKQTVEPVFGVIKEVLGFRRFSMRGKEKAETEWSLVCLSYNLKKIFKLMAARAPKHPAATAKQHANALSAHFRAYFQTFSCFARPLPLLLDKFMPGCRQCGVLTPTDCYDAGNDRVALRPARSEHDRPHAVHPP</sequence>
<dbReference type="GO" id="GO:0003677">
    <property type="term" value="F:DNA binding"/>
    <property type="evidence" value="ECO:0007669"/>
    <property type="project" value="InterPro"/>
</dbReference>
<feature type="domain" description="Transposase InsH N-terminal" evidence="3">
    <location>
        <begin position="19"/>
        <end position="110"/>
    </location>
</feature>
<keyword evidence="5" id="KW-1185">Reference proteome</keyword>
<dbReference type="GO" id="GO:0004803">
    <property type="term" value="F:transposase activity"/>
    <property type="evidence" value="ECO:0007669"/>
    <property type="project" value="InterPro"/>
</dbReference>
<evidence type="ECO:0000313" key="4">
    <source>
        <dbReference type="EMBL" id="VGO22142.1"/>
    </source>
</evidence>
<feature type="compositionally biased region" description="Basic and acidic residues" evidence="1">
    <location>
        <begin position="247"/>
        <end position="265"/>
    </location>
</feature>
<evidence type="ECO:0000259" key="2">
    <source>
        <dbReference type="Pfam" id="PF01609"/>
    </source>
</evidence>
<gene>
    <name evidence="4" type="ORF">SCARR_04223</name>
</gene>
<name>A0A6C2UPD0_9BACT</name>
<evidence type="ECO:0000259" key="3">
    <source>
        <dbReference type="Pfam" id="PF05598"/>
    </source>
</evidence>
<proteinExistence type="predicted"/>
<dbReference type="InterPro" id="IPR008490">
    <property type="entry name" value="Transposase_InsH_N"/>
</dbReference>
<organism evidence="4 5">
    <name type="scientific">Pontiella sulfatireligans</name>
    <dbReference type="NCBI Taxonomy" id="2750658"/>
    <lineage>
        <taxon>Bacteria</taxon>
        <taxon>Pseudomonadati</taxon>
        <taxon>Kiritimatiellota</taxon>
        <taxon>Kiritimatiellia</taxon>
        <taxon>Kiritimatiellales</taxon>
        <taxon>Pontiellaceae</taxon>
        <taxon>Pontiella</taxon>
    </lineage>
</organism>
<feature type="region of interest" description="Disordered" evidence="1">
    <location>
        <begin position="220"/>
        <end position="265"/>
    </location>
</feature>
<evidence type="ECO:0000313" key="5">
    <source>
        <dbReference type="Proteomes" id="UP000346198"/>
    </source>
</evidence>
<dbReference type="AlphaFoldDB" id="A0A6C2UPD0"/>
<feature type="compositionally biased region" description="Basic and acidic residues" evidence="1">
    <location>
        <begin position="220"/>
        <end position="240"/>
    </location>
</feature>
<reference evidence="4 5" key="1">
    <citation type="submission" date="2019-04" db="EMBL/GenBank/DDBJ databases">
        <authorList>
            <person name="Van Vliet M D."/>
        </authorList>
    </citation>
    <scope>NUCLEOTIDE SEQUENCE [LARGE SCALE GENOMIC DNA]</scope>
    <source>
        <strain evidence="4 5">F21</strain>
    </source>
</reference>
<dbReference type="PANTHER" id="PTHR33408">
    <property type="entry name" value="TRANSPOSASE"/>
    <property type="match status" value="1"/>
</dbReference>
<evidence type="ECO:0000256" key="1">
    <source>
        <dbReference type="SAM" id="MobiDB-lite"/>
    </source>
</evidence>
<accession>A0A6C2UPD0</accession>
<dbReference type="InterPro" id="IPR002559">
    <property type="entry name" value="Transposase_11"/>
</dbReference>
<feature type="domain" description="Transposase IS4-like" evidence="2">
    <location>
        <begin position="274"/>
        <end position="445"/>
    </location>
</feature>
<dbReference type="PANTHER" id="PTHR33408:SF4">
    <property type="entry name" value="TRANSPOSASE DDE DOMAIN-CONTAINING PROTEIN"/>
    <property type="match status" value="1"/>
</dbReference>
<dbReference type="Proteomes" id="UP000346198">
    <property type="component" value="Unassembled WGS sequence"/>
</dbReference>
<evidence type="ECO:0008006" key="6">
    <source>
        <dbReference type="Google" id="ProtNLM"/>
    </source>
</evidence>
<dbReference type="GO" id="GO:0006313">
    <property type="term" value="P:DNA transposition"/>
    <property type="evidence" value="ECO:0007669"/>
    <property type="project" value="InterPro"/>
</dbReference>